<comment type="caution">
    <text evidence="1">The sequence shown here is derived from an EMBL/GenBank/DDBJ whole genome shotgun (WGS) entry which is preliminary data.</text>
</comment>
<dbReference type="AlphaFoldDB" id="A0A4T2A4U7"/>
<organism evidence="1 2">
    <name type="scientific">Pseudomonas leptonychotis</name>
    <dbReference type="NCBI Taxonomy" id="2448482"/>
    <lineage>
        <taxon>Bacteria</taxon>
        <taxon>Pseudomonadati</taxon>
        <taxon>Pseudomonadota</taxon>
        <taxon>Gammaproteobacteria</taxon>
        <taxon>Pseudomonadales</taxon>
        <taxon>Pseudomonadaceae</taxon>
        <taxon>Pseudomonas</taxon>
    </lineage>
</organism>
<keyword evidence="2" id="KW-1185">Reference proteome</keyword>
<accession>A0A4T2A4U7</accession>
<reference evidence="1 2" key="1">
    <citation type="submission" date="2018-10" db="EMBL/GenBank/DDBJ databases">
        <title>Pseudomonas leptonychotis sp. nov., isolated from Weddell seals in Antarctica.</title>
        <authorList>
            <person name="Novakova D."/>
            <person name="Svec P."/>
            <person name="Kralova S."/>
            <person name="Kristofova L."/>
            <person name="Zeman M."/>
            <person name="Pantucek R."/>
            <person name="Maslanova I."/>
            <person name="Sedlacek I."/>
        </authorList>
    </citation>
    <scope>NUCLEOTIDE SEQUENCE [LARGE SCALE GENOMIC DNA]</scope>
    <source>
        <strain evidence="1 2">CCM 8849</strain>
    </source>
</reference>
<gene>
    <name evidence="1" type="ORF">D8779_05890</name>
</gene>
<protein>
    <submittedName>
        <fullName evidence="1">Uncharacterized protein</fullName>
    </submittedName>
</protein>
<name>A0A4T2A4U7_9PSED</name>
<sequence length="60" mass="7066">MESLRVQKQKMGDIIARLSPHRKAMAIELIYRLNTKKAHRRPCRNLFRQPASPALTLRVR</sequence>
<dbReference type="Proteomes" id="UP000307541">
    <property type="component" value="Unassembled WGS sequence"/>
</dbReference>
<evidence type="ECO:0000313" key="1">
    <source>
        <dbReference type="EMBL" id="TIH10221.1"/>
    </source>
</evidence>
<evidence type="ECO:0000313" key="2">
    <source>
        <dbReference type="Proteomes" id="UP000307541"/>
    </source>
</evidence>
<proteinExistence type="predicted"/>
<dbReference type="EMBL" id="RFLV01000001">
    <property type="protein sequence ID" value="TIH10221.1"/>
    <property type="molecule type" value="Genomic_DNA"/>
</dbReference>